<dbReference type="InterPro" id="IPR043148">
    <property type="entry name" value="TagF_C"/>
</dbReference>
<accession>A0A285D6A8</accession>
<dbReference type="AlphaFoldDB" id="A0A285D6A8"/>
<reference evidence="1 2" key="1">
    <citation type="submission" date="2017-08" db="EMBL/GenBank/DDBJ databases">
        <authorList>
            <person name="de Groot N.N."/>
        </authorList>
    </citation>
    <scope>NUCLEOTIDE SEQUENCE [LARGE SCALE GENOMIC DNA]</scope>
    <source>
        <strain evidence="1 2">JC228</strain>
    </source>
</reference>
<evidence type="ECO:0000313" key="2">
    <source>
        <dbReference type="Proteomes" id="UP000219546"/>
    </source>
</evidence>
<dbReference type="Gene3D" id="3.40.50.12580">
    <property type="match status" value="1"/>
</dbReference>
<dbReference type="EMBL" id="OAOP01000010">
    <property type="protein sequence ID" value="SNX74866.1"/>
    <property type="molecule type" value="Genomic_DNA"/>
</dbReference>
<dbReference type="Pfam" id="PF05159">
    <property type="entry name" value="Capsule_synth"/>
    <property type="match status" value="1"/>
</dbReference>
<evidence type="ECO:0000313" key="1">
    <source>
        <dbReference type="EMBL" id="SNX74866.1"/>
    </source>
</evidence>
<dbReference type="OrthoDB" id="2622399at2"/>
<keyword evidence="2" id="KW-1185">Reference proteome</keyword>
<dbReference type="Proteomes" id="UP000219546">
    <property type="component" value="Unassembled WGS sequence"/>
</dbReference>
<proteinExistence type="predicted"/>
<organism evidence="1 2">
    <name type="scientific">Bacillus oleivorans</name>
    <dbReference type="NCBI Taxonomy" id="1448271"/>
    <lineage>
        <taxon>Bacteria</taxon>
        <taxon>Bacillati</taxon>
        <taxon>Bacillota</taxon>
        <taxon>Bacilli</taxon>
        <taxon>Bacillales</taxon>
        <taxon>Bacillaceae</taxon>
        <taxon>Bacillus</taxon>
    </lineage>
</organism>
<dbReference type="GO" id="GO:0015774">
    <property type="term" value="P:polysaccharide transport"/>
    <property type="evidence" value="ECO:0007669"/>
    <property type="project" value="InterPro"/>
</dbReference>
<gene>
    <name evidence="1" type="ORF">SAMN05877753_110128</name>
</gene>
<sequence>MHDSIFLRNIRSFHLDFIDVFNDIKYKGIPLPLICNFRKYIRRPMINKLSNKVYEEYQKNKIFKTTEVQPHFDRHLNALKVNSSKRKGKGKILLYEFVLYLPRENFLEYFDSSNSIVLSLYSYKNPLGHSLNHYKTFCLTDYCIDTSELSNSFIAKCKEILSSFHNHPVFSDPTFQENFLNDIPETVKYLDAVIRFFERNPISCILVGAQGDQSDHLCNILPVIAKTQGIPSIGLQHGLIWGGEWVPIYTTVQGVYGNYEKEFFKLRGVTENRIEIIGHPRFDSILTKTFMPKSVFQQKLGLNPQKRTLLIATQPDITESVLDHFISQLSQNPFIQIMIKPHPHEIAFGTIQGFIDRIYSKYPSVKVITDQSLTFYDILSNTDMVVIDRSTAGLEAMIMEKPVFILRSKNWDVLRYEYWDLMDGFVQQDPIILSNLINQLTAEITVFNKMNGKIKQFLSYHYPLNEQLSIEKLSNLIYKLTGQKIGNKLGKNYNKKLLQGSNGDVFMIENGMKRQLTSEIIFKNLGISMKDIIKVEDSFLEKIPTGRLIC</sequence>
<dbReference type="GO" id="GO:0000271">
    <property type="term" value="P:polysaccharide biosynthetic process"/>
    <property type="evidence" value="ECO:0007669"/>
    <property type="project" value="InterPro"/>
</dbReference>
<name>A0A285D6A8_9BACI</name>
<dbReference type="SUPFAM" id="SSF53756">
    <property type="entry name" value="UDP-Glycosyltransferase/glycogen phosphorylase"/>
    <property type="match status" value="1"/>
</dbReference>
<dbReference type="InterPro" id="IPR007833">
    <property type="entry name" value="Capsule_polysaccharide_synth"/>
</dbReference>
<protein>
    <submittedName>
        <fullName evidence="1">Capsular polysaccharide biosynthesis protein</fullName>
    </submittedName>
</protein>